<reference evidence="1 2" key="1">
    <citation type="journal article" date="2016" name="Front. Microbiol.">
        <title>Comprehensive Phylogenetic Analysis of Bovine Non-aureus Staphylococci Species Based on Whole-Genome Sequencing.</title>
        <authorList>
            <person name="Naushad S."/>
            <person name="Barkema H.W."/>
            <person name="Luby C."/>
            <person name="Condas L.A."/>
            <person name="Nobrega D.B."/>
            <person name="Carson D.A."/>
            <person name="De Buck J."/>
        </authorList>
    </citation>
    <scope>NUCLEOTIDE SEQUENCE [LARGE SCALE GENOMIC DNA]</scope>
    <source>
        <strain evidence="1 2">SNUC 4337</strain>
    </source>
</reference>
<protein>
    <submittedName>
        <fullName evidence="1">Uncharacterized protein</fullName>
    </submittedName>
</protein>
<dbReference type="OrthoDB" id="2398454at2"/>
<evidence type="ECO:0000313" key="1">
    <source>
        <dbReference type="EMBL" id="PTK60994.1"/>
    </source>
</evidence>
<dbReference type="AlphaFoldDB" id="A0A2T4SEA5"/>
<evidence type="ECO:0000313" key="2">
    <source>
        <dbReference type="Proteomes" id="UP000240400"/>
    </source>
</evidence>
<proteinExistence type="predicted"/>
<dbReference type="Proteomes" id="UP000240400">
    <property type="component" value="Unassembled WGS sequence"/>
</dbReference>
<name>A0A2T4SEA5_9STAP</name>
<accession>A0A2T4SEA5</accession>
<sequence>MEFKTIQSIDDPLFKAALALYDKQFGIDLSEDEQIFKQSLKNEHTKDDYIFLVGIQSNGVVSLATAHYEATTNSSFLIYLVANDQPDHDEIITKTLGRIEKEISYLSNQLHAHDVNFIMLEVPKEPDQVSEEEKAILNHRRDFLFNHGFEKQYDLDYLAPNSDGFSEGLPKDLYIKSNIELTKDIYGPSIKSNYILKYVFANRISRSIIYPLLEEMDLRKS</sequence>
<gene>
    <name evidence="1" type="ORF">BUZ61_00225</name>
</gene>
<dbReference type="Gene3D" id="3.40.630.30">
    <property type="match status" value="1"/>
</dbReference>
<comment type="caution">
    <text evidence="1">The sequence shown here is derived from an EMBL/GenBank/DDBJ whole genome shotgun (WGS) entry which is preliminary data.</text>
</comment>
<dbReference type="EMBL" id="PZHR01000001">
    <property type="protein sequence ID" value="PTK60994.1"/>
    <property type="molecule type" value="Genomic_DNA"/>
</dbReference>
<organism evidence="1 2">
    <name type="scientific">Staphylococcus nepalensis</name>
    <dbReference type="NCBI Taxonomy" id="214473"/>
    <lineage>
        <taxon>Bacteria</taxon>
        <taxon>Bacillati</taxon>
        <taxon>Bacillota</taxon>
        <taxon>Bacilli</taxon>
        <taxon>Bacillales</taxon>
        <taxon>Staphylococcaceae</taxon>
        <taxon>Staphylococcus</taxon>
    </lineage>
</organism>
<dbReference type="RefSeq" id="WP_107643832.1">
    <property type="nucleotide sequence ID" value="NZ_CATLAD010000037.1"/>
</dbReference>